<keyword evidence="3" id="KW-0808">Transferase</keyword>
<evidence type="ECO:0000313" key="3">
    <source>
        <dbReference type="EMBL" id="NJB68366.1"/>
    </source>
</evidence>
<dbReference type="EMBL" id="JAATJA010000002">
    <property type="protein sequence ID" value="NJB68366.1"/>
    <property type="molecule type" value="Genomic_DNA"/>
</dbReference>
<keyword evidence="4" id="KW-1185">Reference proteome</keyword>
<dbReference type="InterPro" id="IPR050194">
    <property type="entry name" value="Glycosyltransferase_grp1"/>
</dbReference>
<dbReference type="CDD" id="cd03801">
    <property type="entry name" value="GT4_PimA-like"/>
    <property type="match status" value="1"/>
</dbReference>
<sequence>MRILVFADVWFPDTTGGAGRMATQSSIELARMGHEVHAVTRNAGSTLPAQETLDSGVVVHRFACPGSGAGLARRMAAELGGSLRTVAGLSPRDFDVAVIHQSLPAFAPWLAGMLRGVPSVYYFHSPWHEEYLIRAAARGGVDLADRVVAWLMRAMERALVRRSCRVVVLSDYMRGRLVEAHRPDQDRVVGIPGGVDMSRFRLPEGGRDGARERLRLPGGRTLFLTVRNLAPRMGLETFVEAFAGSALLRERAMGVIGGRGLLEESLWALVRDGGLEDCIRFWGFVDEEQLPDLYGAADWFVLPTRLLEGFGLVIPEAWACGTPVLGTPQGAIPDILSAVDPNHVFDGLDAQALRRKMEDVVRRPQEYRHDPQALREHAAGRFAWSMVAGAFEEVVRGAVEGGPLRSGG</sequence>
<dbReference type="InterPro" id="IPR001296">
    <property type="entry name" value="Glyco_trans_1"/>
</dbReference>
<organism evidence="3 4">
    <name type="scientific">Desulfobaculum xiamenense</name>
    <dbReference type="NCBI Taxonomy" id="995050"/>
    <lineage>
        <taxon>Bacteria</taxon>
        <taxon>Pseudomonadati</taxon>
        <taxon>Thermodesulfobacteriota</taxon>
        <taxon>Desulfovibrionia</taxon>
        <taxon>Desulfovibrionales</taxon>
        <taxon>Desulfovibrionaceae</taxon>
        <taxon>Desulfobaculum</taxon>
    </lineage>
</organism>
<dbReference type="PANTHER" id="PTHR45947">
    <property type="entry name" value="SULFOQUINOVOSYL TRANSFERASE SQD2"/>
    <property type="match status" value="1"/>
</dbReference>
<feature type="domain" description="Glycosyltransferase subfamily 4-like N-terminal" evidence="2">
    <location>
        <begin position="16"/>
        <end position="199"/>
    </location>
</feature>
<dbReference type="Proteomes" id="UP000580856">
    <property type="component" value="Unassembled WGS sequence"/>
</dbReference>
<dbReference type="Pfam" id="PF13439">
    <property type="entry name" value="Glyco_transf_4"/>
    <property type="match status" value="1"/>
</dbReference>
<proteinExistence type="predicted"/>
<reference evidence="3 4" key="1">
    <citation type="submission" date="2020-03" db="EMBL/GenBank/DDBJ databases">
        <title>Genomic Encyclopedia of Type Strains, Phase IV (KMG-IV): sequencing the most valuable type-strain genomes for metagenomic binning, comparative biology and taxonomic classification.</title>
        <authorList>
            <person name="Goeker M."/>
        </authorList>
    </citation>
    <scope>NUCLEOTIDE SEQUENCE [LARGE SCALE GENOMIC DNA]</scope>
    <source>
        <strain evidence="3 4">DSM 24233</strain>
    </source>
</reference>
<accession>A0A846QHP5</accession>
<evidence type="ECO:0000313" key="4">
    <source>
        <dbReference type="Proteomes" id="UP000580856"/>
    </source>
</evidence>
<feature type="domain" description="Glycosyl transferase family 1" evidence="1">
    <location>
        <begin position="210"/>
        <end position="369"/>
    </location>
</feature>
<gene>
    <name evidence="3" type="ORF">GGQ74_002039</name>
</gene>
<dbReference type="InterPro" id="IPR028098">
    <property type="entry name" value="Glyco_trans_4-like_N"/>
</dbReference>
<comment type="caution">
    <text evidence="3">The sequence shown here is derived from an EMBL/GenBank/DDBJ whole genome shotgun (WGS) entry which is preliminary data.</text>
</comment>
<dbReference type="Gene3D" id="3.40.50.2000">
    <property type="entry name" value="Glycogen Phosphorylase B"/>
    <property type="match status" value="2"/>
</dbReference>
<dbReference type="AlphaFoldDB" id="A0A846QHP5"/>
<dbReference type="RefSeq" id="WP_167941439.1">
    <property type="nucleotide sequence ID" value="NZ_JAATJA010000002.1"/>
</dbReference>
<protein>
    <submittedName>
        <fullName evidence="3">Glycosyltransferase involved in cell wall biosynthesis</fullName>
    </submittedName>
</protein>
<dbReference type="Pfam" id="PF00534">
    <property type="entry name" value="Glycos_transf_1"/>
    <property type="match status" value="1"/>
</dbReference>
<evidence type="ECO:0000259" key="2">
    <source>
        <dbReference type="Pfam" id="PF13439"/>
    </source>
</evidence>
<dbReference type="SUPFAM" id="SSF53756">
    <property type="entry name" value="UDP-Glycosyltransferase/glycogen phosphorylase"/>
    <property type="match status" value="1"/>
</dbReference>
<evidence type="ECO:0000259" key="1">
    <source>
        <dbReference type="Pfam" id="PF00534"/>
    </source>
</evidence>
<dbReference type="PANTHER" id="PTHR45947:SF3">
    <property type="entry name" value="SULFOQUINOVOSYL TRANSFERASE SQD2"/>
    <property type="match status" value="1"/>
</dbReference>
<name>A0A846QHP5_9BACT</name>
<dbReference type="GO" id="GO:0016758">
    <property type="term" value="F:hexosyltransferase activity"/>
    <property type="evidence" value="ECO:0007669"/>
    <property type="project" value="TreeGrafter"/>
</dbReference>